<dbReference type="PANTHER" id="PTHR23048:SF48">
    <property type="entry name" value="CENTRIN 3"/>
    <property type="match status" value="1"/>
</dbReference>
<dbReference type="SMART" id="SM00054">
    <property type="entry name" value="EFh"/>
    <property type="match status" value="3"/>
</dbReference>
<dbReference type="GO" id="GO:0005509">
    <property type="term" value="F:calcium ion binding"/>
    <property type="evidence" value="ECO:0007669"/>
    <property type="project" value="InterPro"/>
</dbReference>
<keyword evidence="2" id="KW-0677">Repeat</keyword>
<dbReference type="PROSITE" id="PS50222">
    <property type="entry name" value="EF_HAND_2"/>
    <property type="match status" value="3"/>
</dbReference>
<feature type="domain" description="EF-hand" evidence="4">
    <location>
        <begin position="157"/>
        <end position="192"/>
    </location>
</feature>
<dbReference type="InterPro" id="IPR011992">
    <property type="entry name" value="EF-hand-dom_pair"/>
</dbReference>
<proteinExistence type="predicted"/>
<dbReference type="Pfam" id="PF13499">
    <property type="entry name" value="EF-hand_7"/>
    <property type="match status" value="1"/>
</dbReference>
<feature type="domain" description="EF-hand" evidence="4">
    <location>
        <begin position="193"/>
        <end position="228"/>
    </location>
</feature>
<evidence type="ECO:0000256" key="1">
    <source>
        <dbReference type="ARBA" id="ARBA00022723"/>
    </source>
</evidence>
<dbReference type="Gene3D" id="1.10.238.10">
    <property type="entry name" value="EF-hand"/>
    <property type="match status" value="2"/>
</dbReference>
<evidence type="ECO:0000313" key="5">
    <source>
        <dbReference type="EMBL" id="KAK1159540.1"/>
    </source>
</evidence>
<dbReference type="GO" id="GO:0016460">
    <property type="term" value="C:myosin II complex"/>
    <property type="evidence" value="ECO:0007669"/>
    <property type="project" value="TreeGrafter"/>
</dbReference>
<evidence type="ECO:0000256" key="2">
    <source>
        <dbReference type="ARBA" id="ARBA00022737"/>
    </source>
</evidence>
<dbReference type="InterPro" id="IPR050230">
    <property type="entry name" value="CALM/Myosin/TropC-like"/>
</dbReference>
<reference evidence="5" key="1">
    <citation type="submission" date="2022-02" db="EMBL/GenBank/DDBJ databases">
        <title>Atlantic sturgeon de novo genome assembly.</title>
        <authorList>
            <person name="Stock M."/>
            <person name="Klopp C."/>
            <person name="Guiguen Y."/>
            <person name="Cabau C."/>
            <person name="Parinello H."/>
            <person name="Santidrian Yebra-Pimentel E."/>
            <person name="Kuhl H."/>
            <person name="Dirks R.P."/>
            <person name="Guessner J."/>
            <person name="Wuertz S."/>
            <person name="Du K."/>
            <person name="Schartl M."/>
        </authorList>
    </citation>
    <scope>NUCLEOTIDE SEQUENCE</scope>
    <source>
        <strain evidence="5">STURGEONOMICS-FGT-2020</strain>
        <tissue evidence="5">Whole blood</tissue>
    </source>
</reference>
<keyword evidence="6" id="KW-1185">Reference proteome</keyword>
<evidence type="ECO:0000313" key="6">
    <source>
        <dbReference type="Proteomes" id="UP001230051"/>
    </source>
</evidence>
<dbReference type="FunFam" id="1.10.238.10:FF:000003">
    <property type="entry name" value="Calmodulin A"/>
    <property type="match status" value="1"/>
</dbReference>
<sequence length="228" mass="25521">MPGIKKKVKKKKRSKKPAKAAGTKVVLADAITPLLHVPPPPVLGQKLLEVLQGWKEEKTEVSGVHASDRAAQKLSRQEIQDLKMVFNLMDNKKTGYINETEALKVLQILGFTADNQRMKRTLKILGHPDAGNVQNTLKVSFSDFLELVVEFDGDGREICEEIEQGFKHLDLNNDGKITFDNLKKTCQSAGIHFSHQKLREMIAEADTNGDAAVDREEFTNVMLKTNLF</sequence>
<protein>
    <submittedName>
        <fullName evidence="5">Caltractin-like isoform X1</fullName>
    </submittedName>
</protein>
<name>A0AAD8FW59_ACIOX</name>
<dbReference type="CDD" id="cd00051">
    <property type="entry name" value="EFh"/>
    <property type="match status" value="1"/>
</dbReference>
<evidence type="ECO:0000259" key="4">
    <source>
        <dbReference type="PROSITE" id="PS50222"/>
    </source>
</evidence>
<gene>
    <name evidence="5" type="primary">CTN</name>
    <name evidence="5" type="ORF">AOXY_G22272</name>
</gene>
<dbReference type="InterPro" id="IPR002048">
    <property type="entry name" value="EF_hand_dom"/>
</dbReference>
<dbReference type="EMBL" id="JAGXEW010000022">
    <property type="protein sequence ID" value="KAK1159540.1"/>
    <property type="molecule type" value="Genomic_DNA"/>
</dbReference>
<accession>A0AAD8FW59</accession>
<keyword evidence="1" id="KW-0479">Metal-binding</keyword>
<organism evidence="5 6">
    <name type="scientific">Acipenser oxyrinchus oxyrinchus</name>
    <dbReference type="NCBI Taxonomy" id="40147"/>
    <lineage>
        <taxon>Eukaryota</taxon>
        <taxon>Metazoa</taxon>
        <taxon>Chordata</taxon>
        <taxon>Craniata</taxon>
        <taxon>Vertebrata</taxon>
        <taxon>Euteleostomi</taxon>
        <taxon>Actinopterygii</taxon>
        <taxon>Chondrostei</taxon>
        <taxon>Acipenseriformes</taxon>
        <taxon>Acipenseridae</taxon>
        <taxon>Acipenser</taxon>
    </lineage>
</organism>
<evidence type="ECO:0000256" key="3">
    <source>
        <dbReference type="SAM" id="MobiDB-lite"/>
    </source>
</evidence>
<comment type="caution">
    <text evidence="5">The sequence shown here is derived from an EMBL/GenBank/DDBJ whole genome shotgun (WGS) entry which is preliminary data.</text>
</comment>
<feature type="region of interest" description="Disordered" evidence="3">
    <location>
        <begin position="1"/>
        <end position="21"/>
    </location>
</feature>
<feature type="compositionally biased region" description="Basic residues" evidence="3">
    <location>
        <begin position="1"/>
        <end position="18"/>
    </location>
</feature>
<dbReference type="Proteomes" id="UP001230051">
    <property type="component" value="Unassembled WGS sequence"/>
</dbReference>
<dbReference type="PANTHER" id="PTHR23048">
    <property type="entry name" value="MYOSIN LIGHT CHAIN 1, 3"/>
    <property type="match status" value="1"/>
</dbReference>
<dbReference type="AlphaFoldDB" id="A0AAD8FW59"/>
<feature type="domain" description="EF-hand" evidence="4">
    <location>
        <begin position="77"/>
        <end position="112"/>
    </location>
</feature>
<dbReference type="SUPFAM" id="SSF47473">
    <property type="entry name" value="EF-hand"/>
    <property type="match status" value="1"/>
</dbReference>